<dbReference type="Gene3D" id="3.90.1170.50">
    <property type="entry name" value="Aldehyde oxidase/xanthine dehydrogenase, a/b hammerhead"/>
    <property type="match status" value="1"/>
</dbReference>
<evidence type="ECO:0000259" key="1">
    <source>
        <dbReference type="SMART" id="SM01008"/>
    </source>
</evidence>
<gene>
    <name evidence="2" type="ORF">RM531_03375</name>
</gene>
<dbReference type="Proteomes" id="UP001259982">
    <property type="component" value="Unassembled WGS sequence"/>
</dbReference>
<protein>
    <submittedName>
        <fullName evidence="2">Xanthine dehydrogenase family protein molybdopterin-binding subunit</fullName>
    </submittedName>
</protein>
<dbReference type="InterPro" id="IPR037165">
    <property type="entry name" value="AldOxase/xan_DH_Mopterin-bd_sf"/>
</dbReference>
<keyword evidence="3" id="KW-1185">Reference proteome</keyword>
<dbReference type="PROSITE" id="PS51318">
    <property type="entry name" value="TAT"/>
    <property type="match status" value="1"/>
</dbReference>
<sequence>MSVQPINTGRREFLKHSALAGAGLIIGMTLPGRGRAQVPDPDSGAAAFFRPDGSGADFSPNAFVRIAPDSTVTVLIKHIEFGQGPFTGLATLVAEELDADWGQMRARSAPADAELYKNLAFGVQGTGGSTAMANSYNQMRKAGAAARALLVRAAAEAWSVPAGEISVSKGVITHEGSGKRASFGEFAEAASRFEPPEDVTLKSPDQFRLIGTDVPKLDTSIKSNGQAQFTLDVMRDDMLTVVVAHPPKFGATVAGVDAAAARKVPGVADVQTIPSGVAVYARDTWAAMQGRKALKIDWDETGAETRSTKQITADFETLSEKVGDIATDRGDVAGVQSRLAKRLDAVYRFPYLAHAPMETLDCVIQAQGDSVEAWFGSQIQTMDQQAIGEVFGIEPGKVVIHTMYAGGSFGRRATQASHLAREAAEVAKAHGKSRPLKLVWSREDDIQGGWYRPLNVHRLSGGVDDDGNIVAWDQTIVGQSIMAGSAFAGQIKDGIDPTSVEGARNLPYRLPNLRVSLHSPASPLPVLWWRSVGHTHTAYSTETFIDELLEMAGKDPIEGRLELLDEHPRHAGVLREVAKLAKAAGPAPEGRARGVALHKSFSSYVAEIAEVSRGDEGPRVHRVWCAVDCGVAVNPNVIRAQMEGGIGYGLGAILFDAITLEEGGRVRQSNFDSYRSLRIHEMPEVEVAIVKSDEDPTGVGEPGTPPIGPAVANAWRRLTGESVRDLPFVKPA</sequence>
<feature type="domain" description="Aldehyde oxidase/xanthine dehydrogenase a/b hammerhead" evidence="1">
    <location>
        <begin position="224"/>
        <end position="302"/>
    </location>
</feature>
<dbReference type="Gene3D" id="3.30.365.10">
    <property type="entry name" value="Aldehyde oxidase/xanthine dehydrogenase, molybdopterin binding domain"/>
    <property type="match status" value="4"/>
</dbReference>
<dbReference type="InterPro" id="IPR052516">
    <property type="entry name" value="N-heterocyclic_Hydroxylase"/>
</dbReference>
<dbReference type="InterPro" id="IPR006311">
    <property type="entry name" value="TAT_signal"/>
</dbReference>
<dbReference type="InterPro" id="IPR000674">
    <property type="entry name" value="Ald_Oxase/Xan_DH_a/b"/>
</dbReference>
<dbReference type="PIRSF" id="PIRSF036389">
    <property type="entry name" value="IOR_B"/>
    <property type="match status" value="1"/>
</dbReference>
<evidence type="ECO:0000313" key="2">
    <source>
        <dbReference type="EMBL" id="MDT0617502.1"/>
    </source>
</evidence>
<proteinExistence type="predicted"/>
<dbReference type="InterPro" id="IPR008274">
    <property type="entry name" value="AldOxase/xan_DH_MoCoBD1"/>
</dbReference>
<dbReference type="PANTHER" id="PTHR47495">
    <property type="entry name" value="ALDEHYDE DEHYDROGENASE"/>
    <property type="match status" value="1"/>
</dbReference>
<reference evidence="2 3" key="1">
    <citation type="submission" date="2023-09" db="EMBL/GenBank/DDBJ databases">
        <authorList>
            <person name="Rey-Velasco X."/>
        </authorList>
    </citation>
    <scope>NUCLEOTIDE SEQUENCE [LARGE SCALE GENOMIC DNA]</scope>
    <source>
        <strain evidence="2 3">P385</strain>
    </source>
</reference>
<comment type="caution">
    <text evidence="2">The sequence shown here is derived from an EMBL/GenBank/DDBJ whole genome shotgun (WGS) entry which is preliminary data.</text>
</comment>
<accession>A0ABU3B4X8</accession>
<dbReference type="SUPFAM" id="SSF56003">
    <property type="entry name" value="Molybdenum cofactor-binding domain"/>
    <property type="match status" value="2"/>
</dbReference>
<dbReference type="SMART" id="SM01008">
    <property type="entry name" value="Ald_Xan_dh_C"/>
    <property type="match status" value="1"/>
</dbReference>
<dbReference type="PANTHER" id="PTHR47495:SF2">
    <property type="entry name" value="ALDEHYDE DEHYDROGENASE"/>
    <property type="match status" value="1"/>
</dbReference>
<dbReference type="EMBL" id="JAVRHY010000002">
    <property type="protein sequence ID" value="MDT0617502.1"/>
    <property type="molecule type" value="Genomic_DNA"/>
</dbReference>
<dbReference type="InterPro" id="IPR046867">
    <property type="entry name" value="AldOxase/xan_DH_MoCoBD2"/>
</dbReference>
<dbReference type="InterPro" id="IPR012368">
    <property type="entry name" value="OxRdtase_Mopterin-bd_su_IorB"/>
</dbReference>
<name>A0ABU3B4X8_9GAMM</name>
<evidence type="ECO:0000313" key="3">
    <source>
        <dbReference type="Proteomes" id="UP001259982"/>
    </source>
</evidence>
<organism evidence="2 3">
    <name type="scientific">Spectribacter acetivorans</name>
    <dbReference type="NCBI Taxonomy" id="3075603"/>
    <lineage>
        <taxon>Bacteria</taxon>
        <taxon>Pseudomonadati</taxon>
        <taxon>Pseudomonadota</taxon>
        <taxon>Gammaproteobacteria</taxon>
        <taxon>Salinisphaerales</taxon>
        <taxon>Salinisphaeraceae</taxon>
        <taxon>Spectribacter</taxon>
    </lineage>
</organism>
<dbReference type="Pfam" id="PF20256">
    <property type="entry name" value="MoCoBD_2"/>
    <property type="match status" value="2"/>
</dbReference>
<dbReference type="RefSeq" id="WP_311657301.1">
    <property type="nucleotide sequence ID" value="NZ_JAVRHY010000002.1"/>
</dbReference>
<dbReference type="Pfam" id="PF02738">
    <property type="entry name" value="MoCoBD_1"/>
    <property type="match status" value="1"/>
</dbReference>